<feature type="region of interest" description="Disordered" evidence="1">
    <location>
        <begin position="199"/>
        <end position="218"/>
    </location>
</feature>
<dbReference type="InterPro" id="IPR050923">
    <property type="entry name" value="Cell_Proc_Reg/RNA_Proc"/>
</dbReference>
<organism evidence="3 4">
    <name type="scientific">Carpinus fangiana</name>
    <dbReference type="NCBI Taxonomy" id="176857"/>
    <lineage>
        <taxon>Eukaryota</taxon>
        <taxon>Viridiplantae</taxon>
        <taxon>Streptophyta</taxon>
        <taxon>Embryophyta</taxon>
        <taxon>Tracheophyta</taxon>
        <taxon>Spermatophyta</taxon>
        <taxon>Magnoliopsida</taxon>
        <taxon>eudicotyledons</taxon>
        <taxon>Gunneridae</taxon>
        <taxon>Pentapetalae</taxon>
        <taxon>rosids</taxon>
        <taxon>fabids</taxon>
        <taxon>Fagales</taxon>
        <taxon>Betulaceae</taxon>
        <taxon>Carpinus</taxon>
    </lineage>
</organism>
<keyword evidence="4" id="KW-1185">Reference proteome</keyword>
<dbReference type="CDD" id="cd00060">
    <property type="entry name" value="FHA"/>
    <property type="match status" value="1"/>
</dbReference>
<evidence type="ECO:0000259" key="2">
    <source>
        <dbReference type="PROSITE" id="PS50006"/>
    </source>
</evidence>
<dbReference type="PROSITE" id="PS50006">
    <property type="entry name" value="FHA_DOMAIN"/>
    <property type="match status" value="1"/>
</dbReference>
<dbReference type="InterPro" id="IPR008984">
    <property type="entry name" value="SMAD_FHA_dom_sf"/>
</dbReference>
<reference evidence="3 4" key="1">
    <citation type="submission" date="2019-06" db="EMBL/GenBank/DDBJ databases">
        <title>A chromosomal-level reference genome of Carpinus fangiana (Coryloideae, Betulaceae).</title>
        <authorList>
            <person name="Yang X."/>
            <person name="Wang Z."/>
            <person name="Zhang L."/>
            <person name="Hao G."/>
            <person name="Liu J."/>
            <person name="Yang Y."/>
        </authorList>
    </citation>
    <scope>NUCLEOTIDE SEQUENCE [LARGE SCALE GENOMIC DNA]</scope>
    <source>
        <strain evidence="3">Cfa_2016G</strain>
        <tissue evidence="3">Leaf</tissue>
    </source>
</reference>
<gene>
    <name evidence="3" type="ORF">FH972_010246</name>
</gene>
<dbReference type="EMBL" id="CM017324">
    <property type="protein sequence ID" value="KAE8037679.1"/>
    <property type="molecule type" value="Genomic_DNA"/>
</dbReference>
<dbReference type="SUPFAM" id="SSF49879">
    <property type="entry name" value="SMAD/FHA domain"/>
    <property type="match status" value="1"/>
</dbReference>
<dbReference type="Gene3D" id="2.60.200.20">
    <property type="match status" value="1"/>
</dbReference>
<proteinExistence type="predicted"/>
<dbReference type="Proteomes" id="UP000327013">
    <property type="component" value="Chromosome 4"/>
</dbReference>
<evidence type="ECO:0000256" key="1">
    <source>
        <dbReference type="SAM" id="MobiDB-lite"/>
    </source>
</evidence>
<protein>
    <recommendedName>
        <fullName evidence="2">FHA domain-containing protein</fullName>
    </recommendedName>
</protein>
<evidence type="ECO:0000313" key="3">
    <source>
        <dbReference type="EMBL" id="KAE8037679.1"/>
    </source>
</evidence>
<dbReference type="AlphaFoldDB" id="A0A660KTT2"/>
<accession>A0A660KTT2</accession>
<evidence type="ECO:0000313" key="4">
    <source>
        <dbReference type="Proteomes" id="UP000327013"/>
    </source>
</evidence>
<name>A0A660KTT2_9ROSI</name>
<dbReference type="InterPro" id="IPR000253">
    <property type="entry name" value="FHA_dom"/>
</dbReference>
<dbReference type="FunFam" id="2.60.200.20:FF:000063">
    <property type="entry name" value="Predicted protein"/>
    <property type="match status" value="1"/>
</dbReference>
<feature type="domain" description="FHA" evidence="2">
    <location>
        <begin position="111"/>
        <end position="161"/>
    </location>
</feature>
<dbReference type="PANTHER" id="PTHR23308">
    <property type="entry name" value="NUCLEAR INHIBITOR OF PROTEIN PHOSPHATASE-1"/>
    <property type="match status" value="1"/>
</dbReference>
<dbReference type="Pfam" id="PF00498">
    <property type="entry name" value="FHA"/>
    <property type="match status" value="1"/>
</dbReference>
<dbReference type="OrthoDB" id="687730at2759"/>
<sequence length="218" mass="23371">MEATAHSLFHAKLPKPPTSVSSFPFLHSKASFLASTSLPFHSSSKSIHLLGFSIKARKQRNPGAVHASEAESPPTDVAERWLLEPVGDGDSRHIGYKVKMPDAYEIVSSEVTVGRIPEKADLVIPVATVSGLHARIRKKEGNLLITDLDSTNGTFIGDKRLSPGVVAIVSSGSFVTFGDTHLAMFRVSKLQNVEAASKAEEIEDKVGSDKPSEATEAI</sequence>
<dbReference type="SMART" id="SM00240">
    <property type="entry name" value="FHA"/>
    <property type="match status" value="1"/>
</dbReference>